<organism evidence="1">
    <name type="scientific">Rhizophora mucronata</name>
    <name type="common">Asiatic mangrove</name>
    <dbReference type="NCBI Taxonomy" id="61149"/>
    <lineage>
        <taxon>Eukaryota</taxon>
        <taxon>Viridiplantae</taxon>
        <taxon>Streptophyta</taxon>
        <taxon>Embryophyta</taxon>
        <taxon>Tracheophyta</taxon>
        <taxon>Spermatophyta</taxon>
        <taxon>Magnoliopsida</taxon>
        <taxon>eudicotyledons</taxon>
        <taxon>Gunneridae</taxon>
        <taxon>Pentapetalae</taxon>
        <taxon>rosids</taxon>
        <taxon>fabids</taxon>
        <taxon>Malpighiales</taxon>
        <taxon>Rhizophoraceae</taxon>
        <taxon>Rhizophora</taxon>
    </lineage>
</organism>
<evidence type="ECO:0000313" key="1">
    <source>
        <dbReference type="EMBL" id="MBX65128.1"/>
    </source>
</evidence>
<protein>
    <submittedName>
        <fullName evidence="1">Uncharacterized protein</fullName>
    </submittedName>
</protein>
<dbReference type="AlphaFoldDB" id="A0A2P2QDR2"/>
<reference evidence="1" key="1">
    <citation type="submission" date="2018-02" db="EMBL/GenBank/DDBJ databases">
        <title>Rhizophora mucronata_Transcriptome.</title>
        <authorList>
            <person name="Meera S.P."/>
            <person name="Sreeshan A."/>
            <person name="Augustine A."/>
        </authorList>
    </citation>
    <scope>NUCLEOTIDE SEQUENCE</scope>
    <source>
        <tissue evidence="1">Leaf</tissue>
    </source>
</reference>
<name>A0A2P2QDR2_RHIMU</name>
<dbReference type="EMBL" id="GGEC01084644">
    <property type="protein sequence ID" value="MBX65128.1"/>
    <property type="molecule type" value="Transcribed_RNA"/>
</dbReference>
<sequence>MADQKKASRMPWISSCEGRQLPVQGGVFSSGGNCLTRGQQQGVKEI</sequence>
<proteinExistence type="predicted"/>
<accession>A0A2P2QDR2</accession>